<dbReference type="SUPFAM" id="SSF55486">
    <property type="entry name" value="Metalloproteases ('zincins'), catalytic domain"/>
    <property type="match status" value="1"/>
</dbReference>
<dbReference type="InterPro" id="IPR001762">
    <property type="entry name" value="Disintegrin_dom"/>
</dbReference>
<comment type="caution">
    <text evidence="2">Lacks conserved residue(s) required for the propagation of feature annotation.</text>
</comment>
<dbReference type="Gene3D" id="4.10.70.10">
    <property type="entry name" value="Disintegrin domain"/>
    <property type="match status" value="1"/>
</dbReference>
<accession>A0A3P6U5U8</accession>
<dbReference type="EMBL" id="UYRR01038619">
    <property type="protein sequence ID" value="VDK74068.1"/>
    <property type="molecule type" value="Genomic_DNA"/>
</dbReference>
<evidence type="ECO:0000259" key="3">
    <source>
        <dbReference type="PROSITE" id="PS50214"/>
    </source>
</evidence>
<dbReference type="Proteomes" id="UP000267096">
    <property type="component" value="Unassembled WGS sequence"/>
</dbReference>
<dbReference type="AlphaFoldDB" id="A0A3P6U5U8"/>
<organism evidence="4 5">
    <name type="scientific">Anisakis simplex</name>
    <name type="common">Herring worm</name>
    <dbReference type="NCBI Taxonomy" id="6269"/>
    <lineage>
        <taxon>Eukaryota</taxon>
        <taxon>Metazoa</taxon>
        <taxon>Ecdysozoa</taxon>
        <taxon>Nematoda</taxon>
        <taxon>Chromadorea</taxon>
        <taxon>Rhabditida</taxon>
        <taxon>Spirurina</taxon>
        <taxon>Ascaridomorpha</taxon>
        <taxon>Ascaridoidea</taxon>
        <taxon>Anisakidae</taxon>
        <taxon>Anisakis</taxon>
        <taxon>Anisakis simplex complex</taxon>
    </lineage>
</organism>
<evidence type="ECO:0000256" key="2">
    <source>
        <dbReference type="PROSITE-ProRule" id="PRU00068"/>
    </source>
</evidence>
<dbReference type="InterPro" id="IPR051489">
    <property type="entry name" value="ADAM_Metalloproteinase"/>
</dbReference>
<proteinExistence type="predicted"/>
<gene>
    <name evidence="4" type="ORF">ASIM_LOCUS20069</name>
</gene>
<reference evidence="4 5" key="1">
    <citation type="submission" date="2018-11" db="EMBL/GenBank/DDBJ databases">
        <authorList>
            <consortium name="Pathogen Informatics"/>
        </authorList>
    </citation>
    <scope>NUCLEOTIDE SEQUENCE [LARGE SCALE GENOMIC DNA]</scope>
</reference>
<keyword evidence="1" id="KW-1015">Disulfide bond</keyword>
<dbReference type="OrthoDB" id="2131567at2759"/>
<dbReference type="GO" id="GO:0005886">
    <property type="term" value="C:plasma membrane"/>
    <property type="evidence" value="ECO:0007669"/>
    <property type="project" value="TreeGrafter"/>
</dbReference>
<dbReference type="GO" id="GO:0004222">
    <property type="term" value="F:metalloendopeptidase activity"/>
    <property type="evidence" value="ECO:0007669"/>
    <property type="project" value="TreeGrafter"/>
</dbReference>
<keyword evidence="5" id="KW-1185">Reference proteome</keyword>
<evidence type="ECO:0000256" key="1">
    <source>
        <dbReference type="ARBA" id="ARBA00023157"/>
    </source>
</evidence>
<dbReference type="InterPro" id="IPR024079">
    <property type="entry name" value="MetalloPept_cat_dom_sf"/>
</dbReference>
<sequence>MVTAHEFGHNWGAVHDDFSSECSPSYSQGGSFIMHTFAVSGYDANNNFMALDICCTSNCRFRADAQCSPKNVPCCSNECHFLPATHLCLHENPMQCKHSSYCTGKSGECPQPQPIEDGRECVEEGECLNGRCLTFCERPSINKKPCICRKGTHHFSFLS</sequence>
<evidence type="ECO:0000313" key="5">
    <source>
        <dbReference type="Proteomes" id="UP000267096"/>
    </source>
</evidence>
<dbReference type="Pfam" id="PF00200">
    <property type="entry name" value="Disintegrin"/>
    <property type="match status" value="1"/>
</dbReference>
<feature type="domain" description="Disintegrin" evidence="3">
    <location>
        <begin position="52"/>
        <end position="117"/>
    </location>
</feature>
<name>A0A3P6U5U8_ANISI</name>
<dbReference type="Pfam" id="PF13688">
    <property type="entry name" value="Reprolysin_5"/>
    <property type="match status" value="1"/>
</dbReference>
<protein>
    <recommendedName>
        <fullName evidence="3">Disintegrin domain-containing protein</fullName>
    </recommendedName>
</protein>
<dbReference type="GO" id="GO:0006509">
    <property type="term" value="P:membrane protein ectodomain proteolysis"/>
    <property type="evidence" value="ECO:0007669"/>
    <property type="project" value="TreeGrafter"/>
</dbReference>
<dbReference type="Gene3D" id="3.40.390.10">
    <property type="entry name" value="Collagenase (Catalytic Domain)"/>
    <property type="match status" value="1"/>
</dbReference>
<dbReference type="FunFam" id="4.10.70.10:FF:000003">
    <property type="entry name" value="Disintegrin and metalloproteinase domain-containing protein 17"/>
    <property type="match status" value="1"/>
</dbReference>
<dbReference type="PANTHER" id="PTHR45702">
    <property type="entry name" value="ADAM10/ADAM17 METALLOPEPTIDASE FAMILY MEMBER"/>
    <property type="match status" value="1"/>
</dbReference>
<evidence type="ECO:0000313" key="4">
    <source>
        <dbReference type="EMBL" id="VDK74068.1"/>
    </source>
</evidence>
<dbReference type="GO" id="GO:0007219">
    <property type="term" value="P:Notch signaling pathway"/>
    <property type="evidence" value="ECO:0007669"/>
    <property type="project" value="TreeGrafter"/>
</dbReference>
<dbReference type="SMART" id="SM00050">
    <property type="entry name" value="DISIN"/>
    <property type="match status" value="1"/>
</dbReference>
<dbReference type="PANTHER" id="PTHR45702:SF6">
    <property type="entry name" value="DISINTEGRIN AND METALLOPROTEINASE DOMAIN-CONTAINING PROTEIN 17"/>
    <property type="match status" value="1"/>
</dbReference>
<dbReference type="SUPFAM" id="SSF57552">
    <property type="entry name" value="Blood coagulation inhibitor (disintegrin)"/>
    <property type="match status" value="1"/>
</dbReference>
<dbReference type="PROSITE" id="PS50214">
    <property type="entry name" value="DISINTEGRIN_2"/>
    <property type="match status" value="1"/>
</dbReference>
<dbReference type="InterPro" id="IPR036436">
    <property type="entry name" value="Disintegrin_dom_sf"/>
</dbReference>